<gene>
    <name evidence="2" type="ORF">GCM10007111_44160</name>
</gene>
<evidence type="ECO:0000313" key="2">
    <source>
        <dbReference type="EMBL" id="GGJ77775.1"/>
    </source>
</evidence>
<proteinExistence type="predicted"/>
<sequence>MNHIDELVNFTKENNTHESSETKEVIRSQSSYPTITTKQD</sequence>
<comment type="caution">
    <text evidence="2">The sequence shown here is derived from an EMBL/GenBank/DDBJ whole genome shotgun (WGS) entry which is preliminary data.</text>
</comment>
<dbReference type="RefSeq" id="WP_286191370.1">
    <property type="nucleotide sequence ID" value="NZ_BMPN01000019.1"/>
</dbReference>
<feature type="compositionally biased region" description="Polar residues" evidence="1">
    <location>
        <begin position="27"/>
        <end position="40"/>
    </location>
</feature>
<accession>A0ABQ2DXU7</accession>
<reference evidence="3" key="1">
    <citation type="journal article" date="2019" name="Int. J. Syst. Evol. Microbiol.">
        <title>The Global Catalogue of Microorganisms (GCM) 10K type strain sequencing project: providing services to taxonomists for standard genome sequencing and annotation.</title>
        <authorList>
            <consortium name="The Broad Institute Genomics Platform"/>
            <consortium name="The Broad Institute Genome Sequencing Center for Infectious Disease"/>
            <person name="Wu L."/>
            <person name="Ma J."/>
        </authorList>
    </citation>
    <scope>NUCLEOTIDE SEQUENCE [LARGE SCALE GENOMIC DNA]</scope>
    <source>
        <strain evidence="3">JCM 30071</strain>
    </source>
</reference>
<evidence type="ECO:0000313" key="3">
    <source>
        <dbReference type="Proteomes" id="UP000634435"/>
    </source>
</evidence>
<feature type="region of interest" description="Disordered" evidence="1">
    <location>
        <begin position="1"/>
        <end position="40"/>
    </location>
</feature>
<dbReference type="EMBL" id="BMPN01000019">
    <property type="protein sequence ID" value="GGJ77775.1"/>
    <property type="molecule type" value="Genomic_DNA"/>
</dbReference>
<dbReference type="Proteomes" id="UP000634435">
    <property type="component" value="Unassembled WGS sequence"/>
</dbReference>
<organism evidence="2 3">
    <name type="scientific">Virgibacillus kapii</name>
    <dbReference type="NCBI Taxonomy" id="1638645"/>
    <lineage>
        <taxon>Bacteria</taxon>
        <taxon>Bacillati</taxon>
        <taxon>Bacillota</taxon>
        <taxon>Bacilli</taxon>
        <taxon>Bacillales</taxon>
        <taxon>Bacillaceae</taxon>
        <taxon>Virgibacillus</taxon>
    </lineage>
</organism>
<name>A0ABQ2DXU7_9BACI</name>
<keyword evidence="3" id="KW-1185">Reference proteome</keyword>
<evidence type="ECO:0000256" key="1">
    <source>
        <dbReference type="SAM" id="MobiDB-lite"/>
    </source>
</evidence>
<feature type="compositionally biased region" description="Basic and acidic residues" evidence="1">
    <location>
        <begin position="14"/>
        <end position="26"/>
    </location>
</feature>
<protein>
    <submittedName>
        <fullName evidence="2">Uncharacterized protein</fullName>
    </submittedName>
</protein>